<dbReference type="PANTHER" id="PTHR33116">
    <property type="entry name" value="REVERSE TRANSCRIPTASE ZINC-BINDING DOMAIN-CONTAINING PROTEIN-RELATED-RELATED"/>
    <property type="match status" value="1"/>
</dbReference>
<dbReference type="PANTHER" id="PTHR33116:SF78">
    <property type="entry name" value="OS12G0587133 PROTEIN"/>
    <property type="match status" value="1"/>
</dbReference>
<gene>
    <name evidence="2" type="ORF">Cni_G13107</name>
</gene>
<proteinExistence type="predicted"/>
<dbReference type="Pfam" id="PF00078">
    <property type="entry name" value="RVT_1"/>
    <property type="match status" value="1"/>
</dbReference>
<dbReference type="Proteomes" id="UP001327560">
    <property type="component" value="Chromosome 4"/>
</dbReference>
<dbReference type="PROSITE" id="PS50878">
    <property type="entry name" value="RT_POL"/>
    <property type="match status" value="1"/>
</dbReference>
<evidence type="ECO:0000259" key="1">
    <source>
        <dbReference type="PROSITE" id="PS50878"/>
    </source>
</evidence>
<sequence>MVVPSLVSPVQSAFIKGRSIHDNILLAQEIAHSMYGSKGKNPYIMIKGIRQGDPLSPYLYVLIAQSLSCLLDKAVELGKLQPFKVKNKVKISHLMFADDVLLTFRATRKSLNTIKEVFRTYENFSGQSINFSKSEIFFPKAASREQINFTRSSFNMQVGSFPFKYLGTMVAPRRPPANAQNFILDQMKAKLSAWKVNFLSQVGRVVLVNSVLNAIPLHSLSVSWVSHKFIDSLEKIIRKFLWASSFGNAIHLLAWDVITKLKAFGGLGIADLIDKCLALQAKRVLGYLN</sequence>
<evidence type="ECO:0000313" key="3">
    <source>
        <dbReference type="Proteomes" id="UP001327560"/>
    </source>
</evidence>
<reference evidence="2 3" key="1">
    <citation type="submission" date="2023-10" db="EMBL/GenBank/DDBJ databases">
        <title>Chromosome-scale genome assembly provides insights into flower coloration mechanisms of Canna indica.</title>
        <authorList>
            <person name="Li C."/>
        </authorList>
    </citation>
    <scope>NUCLEOTIDE SEQUENCE [LARGE SCALE GENOMIC DNA]</scope>
    <source>
        <tissue evidence="2">Flower</tissue>
    </source>
</reference>
<dbReference type="AlphaFoldDB" id="A0AAQ3Q9K8"/>
<feature type="domain" description="Reverse transcriptase" evidence="1">
    <location>
        <begin position="1"/>
        <end position="170"/>
    </location>
</feature>
<dbReference type="InterPro" id="IPR000477">
    <property type="entry name" value="RT_dom"/>
</dbReference>
<keyword evidence="3" id="KW-1185">Reference proteome</keyword>
<protein>
    <recommendedName>
        <fullName evidence="1">Reverse transcriptase domain-containing protein</fullName>
    </recommendedName>
</protein>
<organism evidence="2 3">
    <name type="scientific">Canna indica</name>
    <name type="common">Indian-shot</name>
    <dbReference type="NCBI Taxonomy" id="4628"/>
    <lineage>
        <taxon>Eukaryota</taxon>
        <taxon>Viridiplantae</taxon>
        <taxon>Streptophyta</taxon>
        <taxon>Embryophyta</taxon>
        <taxon>Tracheophyta</taxon>
        <taxon>Spermatophyta</taxon>
        <taxon>Magnoliopsida</taxon>
        <taxon>Liliopsida</taxon>
        <taxon>Zingiberales</taxon>
        <taxon>Cannaceae</taxon>
        <taxon>Canna</taxon>
    </lineage>
</organism>
<accession>A0AAQ3Q9K8</accession>
<name>A0AAQ3Q9K8_9LILI</name>
<dbReference type="CDD" id="cd01650">
    <property type="entry name" value="RT_nLTR_like"/>
    <property type="match status" value="1"/>
</dbReference>
<evidence type="ECO:0000313" key="2">
    <source>
        <dbReference type="EMBL" id="WOL04386.1"/>
    </source>
</evidence>
<dbReference type="EMBL" id="CP136893">
    <property type="protein sequence ID" value="WOL04386.1"/>
    <property type="molecule type" value="Genomic_DNA"/>
</dbReference>